<gene>
    <name evidence="8" type="ORF">FTJAE_8762</name>
</gene>
<evidence type="ECO:0000256" key="7">
    <source>
        <dbReference type="SAM" id="SignalP"/>
    </source>
</evidence>
<evidence type="ECO:0000256" key="5">
    <source>
        <dbReference type="ARBA" id="ARBA00023136"/>
    </source>
</evidence>
<dbReference type="PANTHER" id="PTHR31123">
    <property type="entry name" value="ACCUMULATION OF DYADS PROTEIN 2-RELATED"/>
    <property type="match status" value="1"/>
</dbReference>
<evidence type="ECO:0000313" key="9">
    <source>
        <dbReference type="Proteomes" id="UP000530670"/>
    </source>
</evidence>
<dbReference type="EMBL" id="JAAQRI010000192">
    <property type="protein sequence ID" value="KAF5628673.1"/>
    <property type="molecule type" value="Genomic_DNA"/>
</dbReference>
<protein>
    <submittedName>
        <fullName evidence="8">GPR1</fullName>
    </submittedName>
</protein>
<dbReference type="Proteomes" id="UP000530670">
    <property type="component" value="Unassembled WGS sequence"/>
</dbReference>
<evidence type="ECO:0000313" key="8">
    <source>
        <dbReference type="EMBL" id="KAF5628673.1"/>
    </source>
</evidence>
<evidence type="ECO:0000256" key="4">
    <source>
        <dbReference type="ARBA" id="ARBA00022989"/>
    </source>
</evidence>
<keyword evidence="7" id="KW-0732">Signal</keyword>
<feature type="chain" id="PRO_5034706054" evidence="7">
    <location>
        <begin position="20"/>
        <end position="680"/>
    </location>
</feature>
<feature type="signal peptide" evidence="7">
    <location>
        <begin position="1"/>
        <end position="19"/>
    </location>
</feature>
<evidence type="ECO:0000256" key="3">
    <source>
        <dbReference type="ARBA" id="ARBA00022692"/>
    </source>
</evidence>
<keyword evidence="5 6" id="KW-0472">Membrane</keyword>
<dbReference type="InterPro" id="IPR000791">
    <property type="entry name" value="Gpr1/Fun34/SatP-like"/>
</dbReference>
<dbReference type="AlphaFoldDB" id="A0A8H5R945"/>
<dbReference type="GeneID" id="59307883"/>
<dbReference type="OrthoDB" id="5042680at2759"/>
<organism evidence="8 9">
    <name type="scientific">Fusarium tjaetaba</name>
    <dbReference type="NCBI Taxonomy" id="1567544"/>
    <lineage>
        <taxon>Eukaryota</taxon>
        <taxon>Fungi</taxon>
        <taxon>Dikarya</taxon>
        <taxon>Ascomycota</taxon>
        <taxon>Pezizomycotina</taxon>
        <taxon>Sordariomycetes</taxon>
        <taxon>Hypocreomycetidae</taxon>
        <taxon>Hypocreales</taxon>
        <taxon>Nectriaceae</taxon>
        <taxon>Fusarium</taxon>
        <taxon>Fusarium fujikuroi species complex</taxon>
    </lineage>
</organism>
<dbReference type="NCBIfam" id="NF038013">
    <property type="entry name" value="AceTr_1"/>
    <property type="match status" value="1"/>
</dbReference>
<reference evidence="8 9" key="1">
    <citation type="submission" date="2020-05" db="EMBL/GenBank/DDBJ databases">
        <title>Identification and distribution of gene clusters putatively required for synthesis of sphingolipid metabolism inhibitors in phylogenetically diverse species of the filamentous fungus Fusarium.</title>
        <authorList>
            <person name="Kim H.-S."/>
            <person name="Busman M."/>
            <person name="Brown D.W."/>
            <person name="Divon H."/>
            <person name="Uhlig S."/>
            <person name="Proctor R.H."/>
        </authorList>
    </citation>
    <scope>NUCLEOTIDE SEQUENCE [LARGE SCALE GENOMIC DNA]</scope>
    <source>
        <strain evidence="8 9">NRRL 66243</strain>
    </source>
</reference>
<feature type="transmembrane region" description="Helical" evidence="6">
    <location>
        <begin position="573"/>
        <end position="592"/>
    </location>
</feature>
<comment type="similarity">
    <text evidence="2">Belongs to the acetate uptake transporter (AceTr) (TC 2.A.96) family.</text>
</comment>
<dbReference type="Pfam" id="PF01184">
    <property type="entry name" value="Gpr1_Fun34_YaaH"/>
    <property type="match status" value="1"/>
</dbReference>
<keyword evidence="9" id="KW-1185">Reference proteome</keyword>
<feature type="transmembrane region" description="Helical" evidence="6">
    <location>
        <begin position="598"/>
        <end position="620"/>
    </location>
</feature>
<proteinExistence type="inferred from homology"/>
<evidence type="ECO:0000256" key="2">
    <source>
        <dbReference type="ARBA" id="ARBA00005587"/>
    </source>
</evidence>
<feature type="transmembrane region" description="Helical" evidence="6">
    <location>
        <begin position="632"/>
        <end position="650"/>
    </location>
</feature>
<feature type="transmembrane region" description="Helical" evidence="6">
    <location>
        <begin position="539"/>
        <end position="561"/>
    </location>
</feature>
<evidence type="ECO:0000256" key="1">
    <source>
        <dbReference type="ARBA" id="ARBA00004141"/>
    </source>
</evidence>
<dbReference type="PANTHER" id="PTHR31123:SF7">
    <property type="entry name" value="MARVEL DOMAIN-CONTAINING PROTEIN"/>
    <property type="match status" value="1"/>
</dbReference>
<accession>A0A8H5R945</accession>
<name>A0A8H5R945_9HYPO</name>
<dbReference type="RefSeq" id="XP_037204181.1">
    <property type="nucleotide sequence ID" value="XM_037355613.1"/>
</dbReference>
<comment type="subcellular location">
    <subcellularLocation>
        <location evidence="1">Membrane</location>
        <topology evidence="1">Multi-pass membrane protein</topology>
    </subcellularLocation>
</comment>
<feature type="transmembrane region" description="Helical" evidence="6">
    <location>
        <begin position="507"/>
        <end position="527"/>
    </location>
</feature>
<dbReference type="GO" id="GO:0005886">
    <property type="term" value="C:plasma membrane"/>
    <property type="evidence" value="ECO:0007669"/>
    <property type="project" value="TreeGrafter"/>
</dbReference>
<keyword evidence="3 6" id="KW-0812">Transmembrane</keyword>
<feature type="transmembrane region" description="Helical" evidence="6">
    <location>
        <begin position="481"/>
        <end position="500"/>
    </location>
</feature>
<comment type="caution">
    <text evidence="8">The sequence shown here is derived from an EMBL/GenBank/DDBJ whole genome shotgun (WGS) entry which is preliminary data.</text>
</comment>
<evidence type="ECO:0000256" key="6">
    <source>
        <dbReference type="SAM" id="Phobius"/>
    </source>
</evidence>
<sequence>MKAFSFSILLSALLPHTDAAEQKHIDEACNDVSGIIGCSSTVLYPDYPRALSDSSGNQYGTEIVPKDVDICTAVSEALGSPEFVDNAETYCSCLSNAIYWGTSSNAKPSYDGQINAHLTSGYLDVISREETCLIDSGYNVVTDRASVVRNQLAATNGWTILRAPEIDVATVTESDFVGMLNKWVSLFDALKKKTTDVQTYSKQVQARLKTVSAKVNSVKANVCKNNACKGSTPANAFKKYASTITTVKSLQGVPSAAGKSLANIPKMKQITQNAIKYTTTPADEAYYLKLMNEYHINSLRDVIKAFRVTQYFPQAADDLKKLTGTFNLISNHAGAAKTAATSINQILSVNWAKNSQLSKTASGRKVRDGLISIQKSFRNDLKGPLDNLIKANKAVEDILVQLPLRKKRLEFSSGGVSYSRWIEAKMPVPCKKEKTYSSVRFIEKPKKKNIMATKSIEEIRSHSPSPSALSLGQCIGNPSPLAMGTFATTLLTLSLSMMGFRGVETQTIFIGNLCFAAGLCMFVSAQWEMARGNTFGYSALSAYAVFYGGYGVILCPSLGVLDSYGGPTPEYHNALGFYVLIWAALTLFFMLGSAPINLVSFGIFTTIFFCFTLDAASNFAHADGKVEVAKSLMKAAGVFGFISGLLGYYSCAAAMCADALPFELPCGDTSRFFKKTRKQL</sequence>
<dbReference type="GO" id="GO:0015123">
    <property type="term" value="F:acetate transmembrane transporter activity"/>
    <property type="evidence" value="ECO:0007669"/>
    <property type="project" value="TreeGrafter"/>
</dbReference>
<dbReference type="InterPro" id="IPR051633">
    <property type="entry name" value="AceTr"/>
</dbReference>
<keyword evidence="4 6" id="KW-1133">Transmembrane helix</keyword>